<feature type="domain" description="Transcobalamin-like C-terminal" evidence="6">
    <location>
        <begin position="70"/>
        <end position="143"/>
    </location>
</feature>
<protein>
    <recommendedName>
        <fullName evidence="9">Prenyltransferase and squalene oxidase repeat-containing protein</fullName>
    </recommendedName>
</protein>
<feature type="compositionally biased region" description="Basic and acidic residues" evidence="2">
    <location>
        <begin position="184"/>
        <end position="229"/>
    </location>
</feature>
<reference evidence="8" key="1">
    <citation type="journal article" date="2019" name="Int. J. Syst. Evol. Microbiol.">
        <title>The Global Catalogue of Microorganisms (GCM) 10K type strain sequencing project: providing services to taxonomists for standard genome sequencing and annotation.</title>
        <authorList>
            <consortium name="The Broad Institute Genomics Platform"/>
            <consortium name="The Broad Institute Genome Sequencing Center for Infectious Disease"/>
            <person name="Wu L."/>
            <person name="Ma J."/>
        </authorList>
    </citation>
    <scope>NUCLEOTIDE SEQUENCE [LARGE SCALE GENOMIC DNA]</scope>
    <source>
        <strain evidence="8">CGMCC 1.12404</strain>
    </source>
</reference>
<feature type="compositionally biased region" description="Basic and acidic residues" evidence="2">
    <location>
        <begin position="512"/>
        <end position="522"/>
    </location>
</feature>
<dbReference type="CDD" id="cd00688">
    <property type="entry name" value="ISOPREN_C2_like"/>
    <property type="match status" value="1"/>
</dbReference>
<evidence type="ECO:0000256" key="2">
    <source>
        <dbReference type="SAM" id="MobiDB-lite"/>
    </source>
</evidence>
<name>A0ABQ1FY98_9BACL</name>
<evidence type="ECO:0000313" key="8">
    <source>
        <dbReference type="Proteomes" id="UP000617979"/>
    </source>
</evidence>
<feature type="domain" description="Prenyltransferase alpha-alpha toroid" evidence="5">
    <location>
        <begin position="330"/>
        <end position="477"/>
    </location>
</feature>
<evidence type="ECO:0000256" key="1">
    <source>
        <dbReference type="ARBA" id="ARBA00022737"/>
    </source>
</evidence>
<feature type="compositionally biased region" description="Polar residues" evidence="2">
    <location>
        <begin position="592"/>
        <end position="602"/>
    </location>
</feature>
<feature type="signal peptide" evidence="4">
    <location>
        <begin position="1"/>
        <end position="22"/>
    </location>
</feature>
<dbReference type="Pfam" id="PF14478">
    <property type="entry name" value="DUF4430"/>
    <property type="match status" value="1"/>
</dbReference>
<organism evidence="7 8">
    <name type="scientific">Kroppenstedtia guangzhouensis</name>
    <dbReference type="NCBI Taxonomy" id="1274356"/>
    <lineage>
        <taxon>Bacteria</taxon>
        <taxon>Bacillati</taxon>
        <taxon>Bacillota</taxon>
        <taxon>Bacilli</taxon>
        <taxon>Bacillales</taxon>
        <taxon>Thermoactinomycetaceae</taxon>
        <taxon>Kroppenstedtia</taxon>
    </lineage>
</organism>
<dbReference type="Proteomes" id="UP000617979">
    <property type="component" value="Unassembled WGS sequence"/>
</dbReference>
<evidence type="ECO:0000259" key="5">
    <source>
        <dbReference type="Pfam" id="PF00432"/>
    </source>
</evidence>
<evidence type="ECO:0000313" key="7">
    <source>
        <dbReference type="EMBL" id="GGA33792.1"/>
    </source>
</evidence>
<feature type="compositionally biased region" description="Polar residues" evidence="2">
    <location>
        <begin position="613"/>
        <end position="624"/>
    </location>
</feature>
<dbReference type="Gene3D" id="1.50.10.20">
    <property type="match status" value="1"/>
</dbReference>
<keyword evidence="1" id="KW-0677">Repeat</keyword>
<keyword evidence="3" id="KW-0812">Transmembrane</keyword>
<feature type="transmembrane region" description="Helical" evidence="3">
    <location>
        <begin position="640"/>
        <end position="660"/>
    </location>
</feature>
<dbReference type="Gene3D" id="2.170.130.30">
    <property type="match status" value="1"/>
</dbReference>
<keyword evidence="3" id="KW-0472">Membrane</keyword>
<feature type="region of interest" description="Disordered" evidence="2">
    <location>
        <begin position="586"/>
        <end position="635"/>
    </location>
</feature>
<dbReference type="RefSeq" id="WP_188429095.1">
    <property type="nucleotide sequence ID" value="NZ_BMEX01000001.1"/>
</dbReference>
<dbReference type="EMBL" id="BMEX01000001">
    <property type="protein sequence ID" value="GGA33792.1"/>
    <property type="molecule type" value="Genomic_DNA"/>
</dbReference>
<dbReference type="SUPFAM" id="SSF48239">
    <property type="entry name" value="Terpenoid cyclases/Protein prenyltransferases"/>
    <property type="match status" value="1"/>
</dbReference>
<evidence type="ECO:0000256" key="3">
    <source>
        <dbReference type="SAM" id="Phobius"/>
    </source>
</evidence>
<dbReference type="Pfam" id="PF00432">
    <property type="entry name" value="Prenyltrans"/>
    <property type="match status" value="1"/>
</dbReference>
<dbReference type="InterPro" id="IPR008930">
    <property type="entry name" value="Terpenoid_cyclase/PrenylTrfase"/>
</dbReference>
<feature type="chain" id="PRO_5046893019" description="Prenyltransferase and squalene oxidase repeat-containing protein" evidence="4">
    <location>
        <begin position="23"/>
        <end position="667"/>
    </location>
</feature>
<evidence type="ECO:0008006" key="9">
    <source>
        <dbReference type="Google" id="ProtNLM"/>
    </source>
</evidence>
<keyword evidence="3" id="KW-1133">Transmembrane helix</keyword>
<feature type="region of interest" description="Disordered" evidence="2">
    <location>
        <begin position="504"/>
        <end position="569"/>
    </location>
</feature>
<evidence type="ECO:0000259" key="6">
    <source>
        <dbReference type="Pfam" id="PF14478"/>
    </source>
</evidence>
<keyword evidence="8" id="KW-1185">Reference proteome</keyword>
<comment type="caution">
    <text evidence="7">The sequence shown here is derived from an EMBL/GenBank/DDBJ whole genome shotgun (WGS) entry which is preliminary data.</text>
</comment>
<accession>A0ABQ1FY98</accession>
<dbReference type="InterPro" id="IPR027954">
    <property type="entry name" value="Transcobalamin-like_C"/>
</dbReference>
<keyword evidence="4" id="KW-0732">Signal</keyword>
<gene>
    <name evidence="7" type="ORF">GCM10007416_03150</name>
</gene>
<proteinExistence type="predicted"/>
<sequence length="667" mass="71326">MHLHKKWLSTVFALILFLTASPGVVLGEAPPAPLEETEVGEQVADTVQLSVTGDGGREMYPATPVEIEAGETAFSVLLKTLGPDQVIYTGSGSTLYVRAIGGLAEFDRGPLSGWMYRVNEEFPPHSAGVHPLTKGDVVEWVYTTDGGGDVGFPLSRTGGEGNNRLREAPESQTPGTDLSPLTPGDKKAENRAAETRQRVPGTDHLEEKPGPARDVKAASSDKAKASSLQERDLSRAVADVVRWISTKGSGSDWQALGLFQATGKVPANYLEDTIRYLEENDGEFRKVTDVERMVLGIGAGGGDPRSIAGYNLIEKIYNNERMTLQGSNGVIFALIALDSARYPVPDDALWTREKLLNWLLENQNSDGSWALVAGSRGDVDITAMALAALAPYDGAAVDQAKQKGFRWLSSQQTENGGFLSWGVETSESASQVIIALTANGMNPKAEAFTKSGGNVLENLLSYQQKDGGFAHAGDEDSNDMASEQALLALTSYRNYLAGKPGIYDLGDIHTPPGEEEKPDPKPTPDPLPPKGEKTEPQPGFEDGNPKLHRALPKPPIPGIGGGPPESTVFLQAPVFHSGSSAFPSILEGTGIGSVTTGKPTENLTKEDPEEEPITQQNLASSTPVQGVPDSPKSASHPHRGYVMILLGVLCAFVGGGFYLYERRRSWQ</sequence>
<feature type="region of interest" description="Disordered" evidence="2">
    <location>
        <begin position="149"/>
        <end position="229"/>
    </location>
</feature>
<evidence type="ECO:0000256" key="4">
    <source>
        <dbReference type="SAM" id="SignalP"/>
    </source>
</evidence>
<dbReference type="InterPro" id="IPR001330">
    <property type="entry name" value="Prenyltrans"/>
</dbReference>